<sequence>MFTGSRTVAEESIRVYLSKDKKKNFKAACVMQDRDMSDVVNELIDKWLDQNGVYIHGEKET</sequence>
<name>F4Y0E3_9CYAN</name>
<dbReference type="Gene3D" id="1.10.1220.10">
    <property type="entry name" value="Met repressor-like"/>
    <property type="match status" value="1"/>
</dbReference>
<gene>
    <name evidence="1" type="ORF">LYNGBM3L_60720</name>
</gene>
<dbReference type="Proteomes" id="UP000003959">
    <property type="component" value="Unassembled WGS sequence"/>
</dbReference>
<dbReference type="Pfam" id="PF09274">
    <property type="entry name" value="ParG"/>
    <property type="match status" value="1"/>
</dbReference>
<dbReference type="OrthoDB" id="517418at2"/>
<accession>F4Y0E3</accession>
<dbReference type="EMBL" id="GL890967">
    <property type="protein sequence ID" value="EGJ29733.1"/>
    <property type="molecule type" value="Genomic_DNA"/>
</dbReference>
<dbReference type="InterPro" id="IPR015354">
    <property type="entry name" value="DNA_partition_ParG"/>
</dbReference>
<evidence type="ECO:0000313" key="2">
    <source>
        <dbReference type="Proteomes" id="UP000003959"/>
    </source>
</evidence>
<proteinExistence type="predicted"/>
<dbReference type="SUPFAM" id="SSF47598">
    <property type="entry name" value="Ribbon-helix-helix"/>
    <property type="match status" value="1"/>
</dbReference>
<protein>
    <submittedName>
        <fullName evidence="1">ParG</fullName>
    </submittedName>
</protein>
<reference evidence="2" key="1">
    <citation type="journal article" date="2011" name="Proc. Natl. Acad. Sci. U.S.A.">
        <title>Genomic insights into the physiology and ecology of the marine filamentous cyanobacterium Lyngbya majuscula.</title>
        <authorList>
            <person name="Jones A.C."/>
            <person name="Monroe E.A."/>
            <person name="Podell S."/>
            <person name="Hess W.R."/>
            <person name="Klages S."/>
            <person name="Esquenazi E."/>
            <person name="Niessen S."/>
            <person name="Hoover H."/>
            <person name="Rothmann M."/>
            <person name="Lasken R.S."/>
            <person name="Yates J.R.III."/>
            <person name="Reinhardt R."/>
            <person name="Kube M."/>
            <person name="Burkart M.D."/>
            <person name="Allen E.E."/>
            <person name="Dorrestein P.C."/>
            <person name="Gerwick W.H."/>
            <person name="Gerwick L."/>
        </authorList>
    </citation>
    <scope>NUCLEOTIDE SEQUENCE [LARGE SCALE GENOMIC DNA]</scope>
    <source>
        <strain evidence="2">3L</strain>
    </source>
</reference>
<evidence type="ECO:0000313" key="1">
    <source>
        <dbReference type="EMBL" id="EGJ29733.1"/>
    </source>
</evidence>
<organism evidence="1 2">
    <name type="scientific">Moorena producens 3L</name>
    <dbReference type="NCBI Taxonomy" id="489825"/>
    <lineage>
        <taxon>Bacteria</taxon>
        <taxon>Bacillati</taxon>
        <taxon>Cyanobacteriota</taxon>
        <taxon>Cyanophyceae</taxon>
        <taxon>Coleofasciculales</taxon>
        <taxon>Coleofasciculaceae</taxon>
        <taxon>Moorena</taxon>
    </lineage>
</organism>
<dbReference type="HOGENOM" id="CLU_2917591_0_0_3"/>
<keyword evidence="2" id="KW-1185">Reference proteome</keyword>
<dbReference type="GO" id="GO:0006355">
    <property type="term" value="P:regulation of DNA-templated transcription"/>
    <property type="evidence" value="ECO:0007669"/>
    <property type="project" value="InterPro"/>
</dbReference>
<dbReference type="InterPro" id="IPR010985">
    <property type="entry name" value="Ribbon_hlx_hlx"/>
</dbReference>
<dbReference type="AlphaFoldDB" id="F4Y0E3"/>
<dbReference type="InterPro" id="IPR013321">
    <property type="entry name" value="Arc_rbn_hlx_hlx"/>
</dbReference>